<proteinExistence type="predicted"/>
<sequence>AKFIWSESSERSFQELKDRLTSAPVFTLPNEVEGFVGYCDSFTIGLGCVLMESWKFIAYASRKLKAHEKNYPTYDLELATVIFAFKIWRHYLYGVKANIVADSLSRLSMGSVAHVEEDKKELLVKVACDPALAMVEWPPIGLAITLTSRKGPWLSTKSRAREIDLGTLHEGPHGSSRAPQFQVVAMDLGIE</sequence>
<feature type="non-terminal residue" evidence="2">
    <location>
        <position position="1"/>
    </location>
</feature>
<dbReference type="InterPro" id="IPR041577">
    <property type="entry name" value="RT_RNaseH_2"/>
</dbReference>
<name>A0AAF0QTC8_SOLVR</name>
<gene>
    <name evidence="2" type="ORF">MTR67_023384</name>
</gene>
<accession>A0AAF0QTC8</accession>
<reference evidence="2" key="1">
    <citation type="submission" date="2023-08" db="EMBL/GenBank/DDBJ databases">
        <title>A de novo genome assembly of Solanum verrucosum Schlechtendal, a Mexican diploid species geographically isolated from the other diploid A-genome species in potato relatives.</title>
        <authorList>
            <person name="Hosaka K."/>
        </authorList>
    </citation>
    <scope>NUCLEOTIDE SEQUENCE</scope>
    <source>
        <tissue evidence="2">Young leaves</tissue>
    </source>
</reference>
<dbReference type="InterPro" id="IPR043128">
    <property type="entry name" value="Rev_trsase/Diguanyl_cyclase"/>
</dbReference>
<dbReference type="SUPFAM" id="SSF56672">
    <property type="entry name" value="DNA/RNA polymerases"/>
    <property type="match status" value="1"/>
</dbReference>
<keyword evidence="3" id="KW-1185">Reference proteome</keyword>
<dbReference type="Gene3D" id="3.30.70.270">
    <property type="match status" value="1"/>
</dbReference>
<protein>
    <recommendedName>
        <fullName evidence="1">Reverse transcriptase/retrotransposon-derived protein RNase H-like domain-containing protein</fullName>
    </recommendedName>
</protein>
<dbReference type="PANTHER" id="PTHR34072">
    <property type="entry name" value="ENZYMATIC POLYPROTEIN-RELATED"/>
    <property type="match status" value="1"/>
</dbReference>
<dbReference type="EMBL" id="CP133616">
    <property type="protein sequence ID" value="WMV29999.1"/>
    <property type="molecule type" value="Genomic_DNA"/>
</dbReference>
<feature type="domain" description="Reverse transcriptase/retrotransposon-derived protein RNase H-like" evidence="1">
    <location>
        <begin position="5"/>
        <end position="97"/>
    </location>
</feature>
<dbReference type="PANTHER" id="PTHR34072:SF52">
    <property type="entry name" value="RIBONUCLEASE H"/>
    <property type="match status" value="1"/>
</dbReference>
<evidence type="ECO:0000313" key="2">
    <source>
        <dbReference type="EMBL" id="WMV29999.1"/>
    </source>
</evidence>
<organism evidence="2 3">
    <name type="scientific">Solanum verrucosum</name>
    <dbReference type="NCBI Taxonomy" id="315347"/>
    <lineage>
        <taxon>Eukaryota</taxon>
        <taxon>Viridiplantae</taxon>
        <taxon>Streptophyta</taxon>
        <taxon>Embryophyta</taxon>
        <taxon>Tracheophyta</taxon>
        <taxon>Spermatophyta</taxon>
        <taxon>Magnoliopsida</taxon>
        <taxon>eudicotyledons</taxon>
        <taxon>Gunneridae</taxon>
        <taxon>Pentapetalae</taxon>
        <taxon>asterids</taxon>
        <taxon>lamiids</taxon>
        <taxon>Solanales</taxon>
        <taxon>Solanaceae</taxon>
        <taxon>Solanoideae</taxon>
        <taxon>Solaneae</taxon>
        <taxon>Solanum</taxon>
    </lineage>
</organism>
<dbReference type="Pfam" id="PF17919">
    <property type="entry name" value="RT_RNaseH_2"/>
    <property type="match status" value="1"/>
</dbReference>
<dbReference type="AlphaFoldDB" id="A0AAF0QTC8"/>
<dbReference type="InterPro" id="IPR043502">
    <property type="entry name" value="DNA/RNA_pol_sf"/>
</dbReference>
<dbReference type="Proteomes" id="UP001234989">
    <property type="component" value="Chromosome 5"/>
</dbReference>
<evidence type="ECO:0000313" key="3">
    <source>
        <dbReference type="Proteomes" id="UP001234989"/>
    </source>
</evidence>
<evidence type="ECO:0000259" key="1">
    <source>
        <dbReference type="Pfam" id="PF17919"/>
    </source>
</evidence>